<dbReference type="AlphaFoldDB" id="A0A2P7U2Q4"/>
<dbReference type="Pfam" id="PF05345">
    <property type="entry name" value="He_PIG"/>
    <property type="match status" value="2"/>
</dbReference>
<dbReference type="PROSITE" id="PS00330">
    <property type="entry name" value="HEMOLYSIN_CALCIUM"/>
    <property type="match status" value="4"/>
</dbReference>
<dbReference type="PANTHER" id="PTHR38340:SF1">
    <property type="entry name" value="S-LAYER PROTEIN"/>
    <property type="match status" value="1"/>
</dbReference>
<feature type="domain" description="Dystroglycan-type cadherin-like" evidence="3">
    <location>
        <begin position="1071"/>
        <end position="1172"/>
    </location>
</feature>
<dbReference type="SMART" id="SM00736">
    <property type="entry name" value="CADG"/>
    <property type="match status" value="2"/>
</dbReference>
<evidence type="ECO:0000256" key="1">
    <source>
        <dbReference type="ARBA" id="ARBA00004613"/>
    </source>
</evidence>
<proteinExistence type="predicted"/>
<organism evidence="4 5">
    <name type="scientific">Neisseria iguanae</name>
    <dbReference type="NCBI Taxonomy" id="90242"/>
    <lineage>
        <taxon>Bacteria</taxon>
        <taxon>Pseudomonadati</taxon>
        <taxon>Pseudomonadota</taxon>
        <taxon>Betaproteobacteria</taxon>
        <taxon>Neisseriales</taxon>
        <taxon>Neisseriaceae</taxon>
        <taxon>Neisseria</taxon>
    </lineage>
</organism>
<dbReference type="InterPro" id="IPR013783">
    <property type="entry name" value="Ig-like_fold"/>
</dbReference>
<gene>
    <name evidence="4" type="ORF">C7N83_01440</name>
</gene>
<dbReference type="SUPFAM" id="SSF51120">
    <property type="entry name" value="beta-Roll"/>
    <property type="match status" value="4"/>
</dbReference>
<dbReference type="RefSeq" id="WP_106740089.1">
    <property type="nucleotide sequence ID" value="NZ_PXYY01000005.1"/>
</dbReference>
<dbReference type="InterPro" id="IPR050557">
    <property type="entry name" value="RTX_toxin/Mannuronan_C5-epim"/>
</dbReference>
<dbReference type="OrthoDB" id="8605339at2"/>
<protein>
    <recommendedName>
        <fullName evidence="3">Dystroglycan-type cadherin-like domain-containing protein</fullName>
    </recommendedName>
</protein>
<evidence type="ECO:0000259" key="3">
    <source>
        <dbReference type="SMART" id="SM00736"/>
    </source>
</evidence>
<dbReference type="Proteomes" id="UP000241868">
    <property type="component" value="Unassembled WGS sequence"/>
</dbReference>
<sequence>MINLKEVYVSSLLSSAGYVDGLKELDSLSLSNILNNQLSKRQSEFLEKNFKVITTYGANKQAPGFAAVLWEGKEGSDFAGRVYLSMRGTEFGKDKTDKYDLYADADLALNTLARKQVDEMVKWWVKETADAQGAIPAEYLKNGITVVGHSLGGHLASAFARIFDGYQGLKINGVDTFNSAGFIDRSEAAFKEIEKALGIGSTAFYQGQNNYYTEHGINVTTNDWWFKQVGERQTVFSEESKGLIDGIENHSMYKITDALALAYTLSLLDKNLTLGQFNKILNAASHKPEDSLEKVLDFVRGIVFQKADLAATAIGDVSDDAPSRVQYHRHLAELQEKISEIKESGNQAIQFIAVSLDIANSNTADGMAMRYALHHMQPFALTGLDYSKLNTGQEYSLYSSDNPNGMTANYIAARFEMLKHYEQYATKDLSELNWLENNHLKEIYHYHDLKTDFHARVAAAEPLDPTEKITRFGSDGDESLKGGRLGDKLFGGAGDDVLEGKAGSDYLEGGRGRDVYRIEGIDTVFDSDGSGEIVFSDSLKATRFMRNSAEDKSWYSVDENGKPDNQMTALRPEGSNVLMVKHGRDTAVIKDFFHGDNSRGLGIELVTKEAADQAASGNLVLTGGYGQADKYNIFYAAGSDRHFNLTGGGKADLVFATAAGALTVAVGEGNDRVYGSYGADVIDGGDGNDILNGSGFVSADKPEAEKALDRDIIIGGSGRDLIYGLAGDDIVYSEFKGSHLLEESTGERGDWVVAGEGNDEVYGSQNCDLLTGGEGSDTIFGGAGDDVILGDAFYRYGSRSHYLYIEGSGVTYGYTPIAPIMPFVPGTMMPTISPAARTALTSEYTFKNGAWEAQYINSFSFTHREMDEWEVTIDPQTGDYALTATVPLYDSVHRVSVGGAADFLYGGAGNDLIIGQDGNDYLDGGKGDDILWGDDNRDASVSRDDYLYGGDGDDKLYGGKGHDTLESGVGRDLLDGGEGYDVYIFSSGDLQNPYDVKTIIDEDKSGLILIDGMALDSLNWKLAREGHWVSAQGLSLTMNGSRLLVESDRFSSQIVIEDFSDGMFGLNLFQNNAPEASTQPEALSLKIGETFTYQLADNLFIDDKGIEQYQITRSDGSPLPQSWKFDSATRTLSGMVGEELSGKLDLTITAIDAEGLDTSQNWTIIINENHAPLVQGRLDTAYIKVGQPWEFTIPQGHFTDPDGDKLTYRAVTVDGGELPKWLTFDAERQVLNGIAPNAGNLQINWLQRMPMVNRPPHC</sequence>
<dbReference type="InterPro" id="IPR018511">
    <property type="entry name" value="Hemolysin-typ_Ca-bd_CS"/>
</dbReference>
<dbReference type="GO" id="GO:0005509">
    <property type="term" value="F:calcium ion binding"/>
    <property type="evidence" value="ECO:0007669"/>
    <property type="project" value="InterPro"/>
</dbReference>
<evidence type="ECO:0000256" key="2">
    <source>
        <dbReference type="ARBA" id="ARBA00022525"/>
    </source>
</evidence>
<name>A0A2P7U2Q4_9NEIS</name>
<dbReference type="Pfam" id="PF00353">
    <property type="entry name" value="HemolysinCabind"/>
    <property type="match status" value="7"/>
</dbReference>
<dbReference type="InterPro" id="IPR006644">
    <property type="entry name" value="Cadg"/>
</dbReference>
<feature type="domain" description="Dystroglycan-type cadherin-like" evidence="3">
    <location>
        <begin position="1173"/>
        <end position="1256"/>
    </location>
</feature>
<dbReference type="Gene3D" id="2.60.40.10">
    <property type="entry name" value="Immunoglobulins"/>
    <property type="match status" value="2"/>
</dbReference>
<dbReference type="SUPFAM" id="SSF49313">
    <property type="entry name" value="Cadherin-like"/>
    <property type="match status" value="2"/>
</dbReference>
<dbReference type="PANTHER" id="PTHR38340">
    <property type="entry name" value="S-LAYER PROTEIN"/>
    <property type="match status" value="1"/>
</dbReference>
<dbReference type="Gene3D" id="2.150.10.10">
    <property type="entry name" value="Serralysin-like metalloprotease, C-terminal"/>
    <property type="match status" value="5"/>
</dbReference>
<dbReference type="InterPro" id="IPR001343">
    <property type="entry name" value="Hemolysn_Ca-bd"/>
</dbReference>
<reference evidence="4 5" key="1">
    <citation type="submission" date="2018-03" db="EMBL/GenBank/DDBJ databases">
        <title>Neisseria weixii sp. nov., isolated from the intestinal contents of Tibetan Plateau pika (Ochotona curzoniae) in Yushu, Qinghai Province, China.</title>
        <authorList>
            <person name="Gui Z."/>
        </authorList>
    </citation>
    <scope>NUCLEOTIDE SEQUENCE [LARGE SCALE GENOMIC DNA]</scope>
    <source>
        <strain evidence="4 5">ATCC 51483</strain>
    </source>
</reference>
<dbReference type="InterPro" id="IPR015919">
    <property type="entry name" value="Cadherin-like_sf"/>
</dbReference>
<comment type="caution">
    <text evidence="4">The sequence shown here is derived from an EMBL/GenBank/DDBJ whole genome shotgun (WGS) entry which is preliminary data.</text>
</comment>
<evidence type="ECO:0000313" key="4">
    <source>
        <dbReference type="EMBL" id="PSJ81237.1"/>
    </source>
</evidence>
<dbReference type="GO" id="GO:0016020">
    <property type="term" value="C:membrane"/>
    <property type="evidence" value="ECO:0007669"/>
    <property type="project" value="InterPro"/>
</dbReference>
<dbReference type="Gene3D" id="3.40.50.1820">
    <property type="entry name" value="alpha/beta hydrolase"/>
    <property type="match status" value="1"/>
</dbReference>
<dbReference type="EMBL" id="PXYY01000005">
    <property type="protein sequence ID" value="PSJ81237.1"/>
    <property type="molecule type" value="Genomic_DNA"/>
</dbReference>
<dbReference type="GO" id="GO:0005576">
    <property type="term" value="C:extracellular region"/>
    <property type="evidence" value="ECO:0007669"/>
    <property type="project" value="UniProtKB-SubCell"/>
</dbReference>
<keyword evidence="5" id="KW-1185">Reference proteome</keyword>
<accession>A0A2P7U2Q4</accession>
<dbReference type="InterPro" id="IPR011049">
    <property type="entry name" value="Serralysin-like_metalloprot_C"/>
</dbReference>
<dbReference type="SUPFAM" id="SSF53474">
    <property type="entry name" value="alpha/beta-Hydrolases"/>
    <property type="match status" value="1"/>
</dbReference>
<dbReference type="PRINTS" id="PR00313">
    <property type="entry name" value="CABNDNGRPT"/>
</dbReference>
<comment type="subcellular location">
    <subcellularLocation>
        <location evidence="1">Secreted</location>
    </subcellularLocation>
</comment>
<dbReference type="InterPro" id="IPR029058">
    <property type="entry name" value="AB_hydrolase_fold"/>
</dbReference>
<keyword evidence="2" id="KW-0964">Secreted</keyword>
<evidence type="ECO:0000313" key="5">
    <source>
        <dbReference type="Proteomes" id="UP000241868"/>
    </source>
</evidence>